<reference evidence="1 2" key="1">
    <citation type="journal article" date="2010" name="Stand. Genomic Sci.">
        <title>Complete genome sequence of Conexibacter woesei type strain (ID131577).</title>
        <authorList>
            <person name="Pukall R."/>
            <person name="Lapidus A."/>
            <person name="Glavina Del Rio T."/>
            <person name="Copeland A."/>
            <person name="Tice H."/>
            <person name="Cheng J.-F."/>
            <person name="Lucas S."/>
            <person name="Chen F."/>
            <person name="Nolan M."/>
            <person name="Bruce D."/>
            <person name="Goodwin L."/>
            <person name="Pitluck S."/>
            <person name="Mavromatis K."/>
            <person name="Ivanova N."/>
            <person name="Ovchinnikova G."/>
            <person name="Pati A."/>
            <person name="Chen A."/>
            <person name="Palaniappan K."/>
            <person name="Land M."/>
            <person name="Hauser L."/>
            <person name="Chang Y.-J."/>
            <person name="Jeffries C.D."/>
            <person name="Chain P."/>
            <person name="Meincke L."/>
            <person name="Sims D."/>
            <person name="Brettin T."/>
            <person name="Detter J.C."/>
            <person name="Rohde M."/>
            <person name="Goeker M."/>
            <person name="Bristow J."/>
            <person name="Eisen J.A."/>
            <person name="Markowitz V."/>
            <person name="Kyrpides N.C."/>
            <person name="Klenk H.-P."/>
            <person name="Hugenholtz P."/>
        </authorList>
    </citation>
    <scope>NUCLEOTIDE SEQUENCE [LARGE SCALE GENOMIC DNA]</scope>
    <source>
        <strain evidence="2">DSM 14684 / CIP 108061 / JCM 11494 / NBRC 100937 / ID131577</strain>
    </source>
</reference>
<reference evidence="2" key="2">
    <citation type="submission" date="2010-01" db="EMBL/GenBank/DDBJ databases">
        <title>The complete genome of Conexibacter woesei DSM 14684.</title>
        <authorList>
            <consortium name="US DOE Joint Genome Institute (JGI-PGF)"/>
            <person name="Lucas S."/>
            <person name="Copeland A."/>
            <person name="Lapidus A."/>
            <person name="Glavina del Rio T."/>
            <person name="Dalin E."/>
            <person name="Tice H."/>
            <person name="Bruce D."/>
            <person name="Goodwin L."/>
            <person name="Pitluck S."/>
            <person name="Kyrpides N."/>
            <person name="Mavromatis K."/>
            <person name="Ivanova N."/>
            <person name="Mikhailova N."/>
            <person name="Chertkov O."/>
            <person name="Brettin T."/>
            <person name="Detter J.C."/>
            <person name="Han C."/>
            <person name="Larimer F."/>
            <person name="Land M."/>
            <person name="Hauser L."/>
            <person name="Markowitz V."/>
            <person name="Cheng J.-F."/>
            <person name="Hugenholtz P."/>
            <person name="Woyke T."/>
            <person name="Wu D."/>
            <person name="Pukall R."/>
            <person name="Steenblock K."/>
            <person name="Schneider S."/>
            <person name="Klenk H.-P."/>
            <person name="Eisen J.A."/>
        </authorList>
    </citation>
    <scope>NUCLEOTIDE SEQUENCE [LARGE SCALE GENOMIC DNA]</scope>
    <source>
        <strain evidence="2">DSM 14684 / CIP 108061 / JCM 11494 / NBRC 100937 / ID131577</strain>
    </source>
</reference>
<proteinExistence type="predicted"/>
<dbReference type="HOGENOM" id="CLU_2552419_0_0_11"/>
<dbReference type="AlphaFoldDB" id="D3F5T7"/>
<dbReference type="RefSeq" id="WP_012935687.1">
    <property type="nucleotide sequence ID" value="NC_013739.1"/>
</dbReference>
<evidence type="ECO:0000313" key="2">
    <source>
        <dbReference type="Proteomes" id="UP000008229"/>
    </source>
</evidence>
<sequence>MYRVELPGPVVVKDIASDARVRLEIPRATFNELAADNRIRQWRKAFEHGDAKVTGVEQIIRLIVTVVEKQEERSRTRRARGH</sequence>
<dbReference type="KEGG" id="cwo:Cwoe_4222"/>
<keyword evidence="2" id="KW-1185">Reference proteome</keyword>
<accession>D3F5T7</accession>
<dbReference type="OrthoDB" id="5243796at2"/>
<organism evidence="1 2">
    <name type="scientific">Conexibacter woesei (strain DSM 14684 / CCUG 47730 / CIP 108061 / JCM 11494 / NBRC 100937 / ID131577)</name>
    <dbReference type="NCBI Taxonomy" id="469383"/>
    <lineage>
        <taxon>Bacteria</taxon>
        <taxon>Bacillati</taxon>
        <taxon>Actinomycetota</taxon>
        <taxon>Thermoleophilia</taxon>
        <taxon>Solirubrobacterales</taxon>
        <taxon>Conexibacteraceae</taxon>
        <taxon>Conexibacter</taxon>
    </lineage>
</organism>
<gene>
    <name evidence="1" type="ordered locus">Cwoe_4222</name>
</gene>
<evidence type="ECO:0000313" key="1">
    <source>
        <dbReference type="EMBL" id="ADB52636.1"/>
    </source>
</evidence>
<protein>
    <submittedName>
        <fullName evidence="1">Uncharacterized protein</fullName>
    </submittedName>
</protein>
<dbReference type="Proteomes" id="UP000008229">
    <property type="component" value="Chromosome"/>
</dbReference>
<dbReference type="EMBL" id="CP001854">
    <property type="protein sequence ID" value="ADB52636.1"/>
    <property type="molecule type" value="Genomic_DNA"/>
</dbReference>
<name>D3F5T7_CONWI</name>